<feature type="transmembrane region" description="Helical" evidence="14">
    <location>
        <begin position="417"/>
        <end position="440"/>
    </location>
</feature>
<evidence type="ECO:0000256" key="6">
    <source>
        <dbReference type="ARBA" id="ARBA00022692"/>
    </source>
</evidence>
<feature type="domain" description="HAMP" evidence="15">
    <location>
        <begin position="441"/>
        <end position="511"/>
    </location>
</feature>
<feature type="coiled-coil region" evidence="12">
    <location>
        <begin position="169"/>
        <end position="196"/>
    </location>
</feature>
<feature type="compositionally biased region" description="Low complexity" evidence="13">
    <location>
        <begin position="958"/>
        <end position="980"/>
    </location>
</feature>
<evidence type="ECO:0000256" key="2">
    <source>
        <dbReference type="ARBA" id="ARBA00004370"/>
    </source>
</evidence>
<dbReference type="InterPro" id="IPR003594">
    <property type="entry name" value="HATPase_dom"/>
</dbReference>
<organism evidence="16 17">
    <name type="scientific">Spongiactinospora gelatinilytica</name>
    <dbReference type="NCBI Taxonomy" id="2666298"/>
    <lineage>
        <taxon>Bacteria</taxon>
        <taxon>Bacillati</taxon>
        <taxon>Actinomycetota</taxon>
        <taxon>Actinomycetes</taxon>
        <taxon>Streptosporangiales</taxon>
        <taxon>Streptosporangiaceae</taxon>
        <taxon>Spongiactinospora</taxon>
    </lineage>
</organism>
<reference evidence="16 17" key="1">
    <citation type="submission" date="2018-01" db="EMBL/GenBank/DDBJ databases">
        <title>Draft genome sequence of Sphaerisporangium sp. 7K107.</title>
        <authorList>
            <person name="Sahin N."/>
            <person name="Saygin H."/>
            <person name="Ay H."/>
        </authorList>
    </citation>
    <scope>NUCLEOTIDE SEQUENCE [LARGE SCALE GENOMIC DNA]</scope>
    <source>
        <strain evidence="16 17">7K107</strain>
    </source>
</reference>
<feature type="region of interest" description="Disordered" evidence="13">
    <location>
        <begin position="1"/>
        <end position="92"/>
    </location>
</feature>
<dbReference type="Pfam" id="PF00672">
    <property type="entry name" value="HAMP"/>
    <property type="match status" value="1"/>
</dbReference>
<feature type="compositionally biased region" description="Pro residues" evidence="13">
    <location>
        <begin position="936"/>
        <end position="949"/>
    </location>
</feature>
<keyword evidence="14" id="KW-0472">Membrane</keyword>
<dbReference type="AlphaFoldDB" id="A0A2W2HXY4"/>
<dbReference type="InterPro" id="IPR013587">
    <property type="entry name" value="Nitrate/nitrite_sensing"/>
</dbReference>
<dbReference type="InterPro" id="IPR050980">
    <property type="entry name" value="2C_sensor_his_kinase"/>
</dbReference>
<dbReference type="InterPro" id="IPR036890">
    <property type="entry name" value="HATPase_C_sf"/>
</dbReference>
<evidence type="ECO:0000256" key="1">
    <source>
        <dbReference type="ARBA" id="ARBA00000085"/>
    </source>
</evidence>
<dbReference type="PANTHER" id="PTHR44936">
    <property type="entry name" value="SENSOR PROTEIN CREC"/>
    <property type="match status" value="1"/>
</dbReference>
<dbReference type="SUPFAM" id="SSF55874">
    <property type="entry name" value="ATPase domain of HSP90 chaperone/DNA topoisomerase II/histidine kinase"/>
    <property type="match status" value="1"/>
</dbReference>
<keyword evidence="4" id="KW-0597">Phosphoprotein</keyword>
<evidence type="ECO:0000256" key="8">
    <source>
        <dbReference type="ARBA" id="ARBA00022777"/>
    </source>
</evidence>
<dbReference type="CDD" id="cd06225">
    <property type="entry name" value="HAMP"/>
    <property type="match status" value="1"/>
</dbReference>
<keyword evidence="12" id="KW-0175">Coiled coil</keyword>
<comment type="catalytic activity">
    <reaction evidence="1">
        <text>ATP + protein L-histidine = ADP + protein N-phospho-L-histidine.</text>
        <dbReference type="EC" id="2.7.13.3"/>
    </reaction>
</comment>
<dbReference type="GO" id="GO:0005524">
    <property type="term" value="F:ATP binding"/>
    <property type="evidence" value="ECO:0007669"/>
    <property type="project" value="UniProtKB-KW"/>
</dbReference>
<proteinExistence type="predicted"/>
<evidence type="ECO:0000256" key="14">
    <source>
        <dbReference type="SAM" id="Phobius"/>
    </source>
</evidence>
<keyword evidence="7" id="KW-0547">Nucleotide-binding</keyword>
<dbReference type="PROSITE" id="PS50885">
    <property type="entry name" value="HAMP"/>
    <property type="match status" value="1"/>
</dbReference>
<keyword evidence="17" id="KW-1185">Reference proteome</keyword>
<accession>A0A2W2HXY4</accession>
<keyword evidence="8" id="KW-0418">Kinase</keyword>
<evidence type="ECO:0000313" key="17">
    <source>
        <dbReference type="Proteomes" id="UP000248544"/>
    </source>
</evidence>
<dbReference type="Gene3D" id="3.30.565.10">
    <property type="entry name" value="Histidine kinase-like ATPase, C-terminal domain"/>
    <property type="match status" value="1"/>
</dbReference>
<dbReference type="PANTHER" id="PTHR44936:SF9">
    <property type="entry name" value="SENSOR PROTEIN CREC"/>
    <property type="match status" value="1"/>
</dbReference>
<dbReference type="GO" id="GO:0000160">
    <property type="term" value="P:phosphorelay signal transduction system"/>
    <property type="evidence" value="ECO:0007669"/>
    <property type="project" value="UniProtKB-KW"/>
</dbReference>
<name>A0A2W2HXY4_9ACTN</name>
<feature type="compositionally biased region" description="Low complexity" evidence="13">
    <location>
        <begin position="13"/>
        <end position="26"/>
    </location>
</feature>
<dbReference type="EC" id="2.7.13.3" evidence="3"/>
<feature type="region of interest" description="Disordered" evidence="13">
    <location>
        <begin position="932"/>
        <end position="995"/>
    </location>
</feature>
<comment type="subcellular location">
    <subcellularLocation>
        <location evidence="2">Membrane</location>
    </subcellularLocation>
</comment>
<keyword evidence="6 14" id="KW-0812">Transmembrane</keyword>
<evidence type="ECO:0000256" key="11">
    <source>
        <dbReference type="ARBA" id="ARBA00023012"/>
    </source>
</evidence>
<dbReference type="Proteomes" id="UP000248544">
    <property type="component" value="Unassembled WGS sequence"/>
</dbReference>
<dbReference type="GO" id="GO:0016020">
    <property type="term" value="C:membrane"/>
    <property type="evidence" value="ECO:0007669"/>
    <property type="project" value="UniProtKB-SubCell"/>
</dbReference>
<dbReference type="Pfam" id="PF02518">
    <property type="entry name" value="HATPase_c"/>
    <property type="match status" value="1"/>
</dbReference>
<keyword evidence="11" id="KW-0902">Two-component regulatory system</keyword>
<evidence type="ECO:0000256" key="13">
    <source>
        <dbReference type="SAM" id="MobiDB-lite"/>
    </source>
</evidence>
<feature type="compositionally biased region" description="Basic and acidic residues" evidence="13">
    <location>
        <begin position="863"/>
        <end position="873"/>
    </location>
</feature>
<gene>
    <name evidence="16" type="ORF">C1I98_03415</name>
</gene>
<dbReference type="Pfam" id="PF08376">
    <property type="entry name" value="NIT"/>
    <property type="match status" value="1"/>
</dbReference>
<dbReference type="GO" id="GO:0004673">
    <property type="term" value="F:protein histidine kinase activity"/>
    <property type="evidence" value="ECO:0007669"/>
    <property type="project" value="UniProtKB-EC"/>
</dbReference>
<dbReference type="InterPro" id="IPR003660">
    <property type="entry name" value="HAMP_dom"/>
</dbReference>
<keyword evidence="9" id="KW-0067">ATP-binding</keyword>
<protein>
    <recommendedName>
        <fullName evidence="3">histidine kinase</fullName>
        <ecNumber evidence="3">2.7.13.3</ecNumber>
    </recommendedName>
</protein>
<dbReference type="RefSeq" id="WP_111165590.1">
    <property type="nucleotide sequence ID" value="NZ_POUA01000014.1"/>
</dbReference>
<dbReference type="SMART" id="SM00304">
    <property type="entry name" value="HAMP"/>
    <property type="match status" value="1"/>
</dbReference>
<keyword evidence="5" id="KW-0808">Transferase</keyword>
<evidence type="ECO:0000256" key="5">
    <source>
        <dbReference type="ARBA" id="ARBA00022679"/>
    </source>
</evidence>
<sequence length="995" mass="105514">MTATPPTGRDRGPGALPAHAGPHPGAQGTYPDKAGGDRGNWEAPLAATATQGERGGRRGHRSGVAPGGESGRAPKGALPSAASHATPGGGWPSVRNWRVRSRLIVLVLIPTMAGVVLGGFRIADSVAEAEEYERARALASFAITLGDLAHELELERDLAARFVAAGRRAEDLERLRVQEQQTVDDLRREVNRALDAALADSGSPRVAGEITQIRTRLKQLDGVRAAVVRTELGAEPVLYRYNGIVGDLLAVHDEIGQGLSGGETLANGVTAFQALAEAKEHASSERALLSVAIASGGFSATLVDELAAARAERESALATFKSEATLAQRQFYDDTVTGQKVDRAEYMRLRAVIAATGGPVSRPAERPVPTVPLAAHELDRWFDAASDTIERMRVVERRVGAWIVTTSLELRDRERRGAVSVTVAVGLLLLMVLGITAVMARSLAAPLRRLRDAALEVAGRRLPETVNALREGGEAAASEALQPIGVTTRDEIGEVARAFDEVHREAVRLAGQEATLRNNVNAMFVNLSRRSQTLVERQLTLIESLEQGEQDEGRLGNLFRLDHLATRMRRNSENLLVLAGQEPARRWSRPVPLIDVARAALSEVENYERVALRIPTGPAVVGSGVNDLVHLIAELVENAISFSPSETAVTVSTNRIDGGGMMIAVSDVGIGMTAAELSQANWRLANPPVVDVSVSRRMGLFVVGRLALRHGIRVQLRQQETGGLTAMVLVPDTLLAEAEPWNGVSRAAHERQAALASGGAFGVPAPAPMFTPQASAPREDLWSDRPHGGDSGAWDVHIPPEPPALHDSAAEATGPIDRVTGGARDQGLAETVARANGSGIHRDPDDYLPIFAAVESDWFRAASPREETGRAGEDAPPPDPRQWTSPADPGYKAAAQVAGGPTLGGITHAGLPKRVPKANLLPGAVAARPQGGPVPAALPAPVPHRPPASPEAVRDRLAGFQQGVRQARAAARGEPAGEPAPTDFTWNIEHSKEDS</sequence>
<evidence type="ECO:0000256" key="10">
    <source>
        <dbReference type="ARBA" id="ARBA00022989"/>
    </source>
</evidence>
<evidence type="ECO:0000256" key="7">
    <source>
        <dbReference type="ARBA" id="ARBA00022741"/>
    </source>
</evidence>
<comment type="caution">
    <text evidence="16">The sequence shown here is derived from an EMBL/GenBank/DDBJ whole genome shotgun (WGS) entry which is preliminary data.</text>
</comment>
<keyword evidence="10 14" id="KW-1133">Transmembrane helix</keyword>
<evidence type="ECO:0000256" key="9">
    <source>
        <dbReference type="ARBA" id="ARBA00022840"/>
    </source>
</evidence>
<dbReference type="SMART" id="SM00387">
    <property type="entry name" value="HATPase_c"/>
    <property type="match status" value="1"/>
</dbReference>
<evidence type="ECO:0000256" key="4">
    <source>
        <dbReference type="ARBA" id="ARBA00022553"/>
    </source>
</evidence>
<evidence type="ECO:0000256" key="12">
    <source>
        <dbReference type="SAM" id="Coils"/>
    </source>
</evidence>
<feature type="region of interest" description="Disordered" evidence="13">
    <location>
        <begin position="863"/>
        <end position="894"/>
    </location>
</feature>
<evidence type="ECO:0000259" key="15">
    <source>
        <dbReference type="PROSITE" id="PS50885"/>
    </source>
</evidence>
<dbReference type="EMBL" id="POUA01000014">
    <property type="protein sequence ID" value="PZG55480.1"/>
    <property type="molecule type" value="Genomic_DNA"/>
</dbReference>
<dbReference type="Gene3D" id="6.10.340.10">
    <property type="match status" value="1"/>
</dbReference>
<evidence type="ECO:0000256" key="3">
    <source>
        <dbReference type="ARBA" id="ARBA00012438"/>
    </source>
</evidence>
<evidence type="ECO:0000313" key="16">
    <source>
        <dbReference type="EMBL" id="PZG55480.1"/>
    </source>
</evidence>